<dbReference type="Pfam" id="PF17862">
    <property type="entry name" value="AAA_lid_3"/>
    <property type="match status" value="2"/>
</dbReference>
<evidence type="ECO:0000313" key="10">
    <source>
        <dbReference type="Proteomes" id="UP000197032"/>
    </source>
</evidence>
<sequence length="738" mass="81131">MKARRVTAINTALKSLRLRVSEALTKDVGRAIARIDPAHMEEINVAVGDIIEIIGGKRTAAKVMPTYPEQRGKGIIQIDGISRENAQVTLGDKVEIRKISVKPAVKVILAPVSAQPRALKQEDTGYIGKLIEGFPLVQGDKVRINLFGFQSQEFLVVDTIPKDVVLVHTGTTVNVKPEEGTGDRGFLVSYEDIGGLHKEIQRIREMIELPLKYPELFNRLGIEAPKGVLLYGPPGTGKTLIARAVANETDAHFFHVNGPEIIHRFYGESEAKLRAIFEEASKKAPSIIFLDEIDAIAPKRETVVGEVEKRVVAQLLGLMDGLESRGQVVVIGATNIPNSLDPALRRPGRFDREIAINIPDKHSRLEILQIHTRGMPLAADVDLKKVSEITHGYVGADLAALCKEAAMVCLRKVLPKIDFSVERIPYELLAELQVTMADFYEALKEVEPSAIREVVAEVPDVHWSDVGGLTEIKQKLMEVVEWPLKYTGLFDYAKIELPKGILLYGPPGTGKTLLAKAVATESGVNFISVKGPELMSKWVGESEKGVREVFKKAKQAAPCIVFFDEIDALVPTRGTGGGDAHVTERVLSQMLTELDGVEELKGVVVLAASNRPELIDPALLRPGRFDLRLELLVPDVDARLEIFQIHTRGKPLAEDVDLVKLAIETEGATGADIQAICNRAALIAVREFLQNRESLSPEDYTAFSIATRHFSAAMEELKLPETDELEDYKGRVLTMEGD</sequence>
<feature type="domain" description="CDC48 N-terminal subdomain" evidence="8">
    <location>
        <begin position="17"/>
        <end position="101"/>
    </location>
</feature>
<evidence type="ECO:0000259" key="8">
    <source>
        <dbReference type="SMART" id="SM01073"/>
    </source>
</evidence>
<evidence type="ECO:0000313" key="9">
    <source>
        <dbReference type="EMBL" id="GAW93970.1"/>
    </source>
</evidence>
<keyword evidence="2" id="KW-0677">Repeat</keyword>
<dbReference type="SMART" id="SM00382">
    <property type="entry name" value="AAA"/>
    <property type="match status" value="2"/>
</dbReference>
<feature type="domain" description="AAA+ ATPase" evidence="6">
    <location>
        <begin position="497"/>
        <end position="635"/>
    </location>
</feature>
<keyword evidence="4 5" id="KW-0067">ATP-binding</keyword>
<feature type="domain" description="AAA+ ATPase" evidence="6">
    <location>
        <begin position="224"/>
        <end position="360"/>
    </location>
</feature>
<dbReference type="CDD" id="cd19511">
    <property type="entry name" value="RecA-like_CDC48_r2-like"/>
    <property type="match status" value="1"/>
</dbReference>
<dbReference type="InterPro" id="IPR009010">
    <property type="entry name" value="Asp_de-COase-like_dom_sf"/>
</dbReference>
<evidence type="ECO:0000256" key="3">
    <source>
        <dbReference type="ARBA" id="ARBA00022741"/>
    </source>
</evidence>
<evidence type="ECO:0000259" key="7">
    <source>
        <dbReference type="SMART" id="SM01072"/>
    </source>
</evidence>
<dbReference type="PANTHER" id="PTHR23077:SF171">
    <property type="entry name" value="NUCLEAR VALOSIN-CONTAINING PROTEIN-LIKE"/>
    <property type="match status" value="1"/>
</dbReference>
<reference evidence="10" key="1">
    <citation type="journal article" date="2017" name="Appl. Environ. Microbiol.">
        <title>Genomic Analysis of Calderihabitans maritimus KKC1, a Thermophilic, Hydrogenogenic, Carboxydotrophic Bacterium Isolated from Marine Sediment.</title>
        <authorList>
            <person name="Omae K."/>
            <person name="Yoneda Y."/>
            <person name="Fukuyama Y."/>
            <person name="Yoshida T."/>
            <person name="Sako Y."/>
        </authorList>
    </citation>
    <scope>NUCLEOTIDE SEQUENCE [LARGE SCALE GENOMIC DNA]</scope>
    <source>
        <strain evidence="10">KKC1</strain>
    </source>
</reference>
<dbReference type="SMART" id="SM01073">
    <property type="entry name" value="CDC48_N"/>
    <property type="match status" value="1"/>
</dbReference>
<dbReference type="Gene3D" id="3.10.330.10">
    <property type="match status" value="1"/>
</dbReference>
<comment type="caution">
    <text evidence="9">The sequence shown here is derived from an EMBL/GenBank/DDBJ whole genome shotgun (WGS) entry which is preliminary data.</text>
</comment>
<dbReference type="Gene3D" id="1.10.8.60">
    <property type="match status" value="2"/>
</dbReference>
<dbReference type="SMART" id="SM01072">
    <property type="entry name" value="CDC48_2"/>
    <property type="match status" value="1"/>
</dbReference>
<dbReference type="Pfam" id="PF02933">
    <property type="entry name" value="CDC48_2"/>
    <property type="match status" value="1"/>
</dbReference>
<dbReference type="GO" id="GO:0005524">
    <property type="term" value="F:ATP binding"/>
    <property type="evidence" value="ECO:0007669"/>
    <property type="project" value="UniProtKB-KW"/>
</dbReference>
<evidence type="ECO:0000256" key="4">
    <source>
        <dbReference type="ARBA" id="ARBA00022840"/>
    </source>
</evidence>
<comment type="similarity">
    <text evidence="1">Belongs to the AAA ATPase family. CDC48 subfamily.</text>
</comment>
<dbReference type="Gene3D" id="3.40.50.300">
    <property type="entry name" value="P-loop containing nucleotide triphosphate hydrolases"/>
    <property type="match status" value="2"/>
</dbReference>
<dbReference type="InterPro" id="IPR050168">
    <property type="entry name" value="AAA_ATPase_domain"/>
</dbReference>
<dbReference type="FunFam" id="1.10.8.60:FF:000057">
    <property type="entry name" value="AAA family ATPase, CDC48 subfamily"/>
    <property type="match status" value="1"/>
</dbReference>
<gene>
    <name evidence="9" type="ORF">KKC1_30900</name>
</gene>
<dbReference type="NCBIfam" id="TIGR01243">
    <property type="entry name" value="CDC48"/>
    <property type="match status" value="1"/>
</dbReference>
<evidence type="ECO:0000256" key="1">
    <source>
        <dbReference type="ARBA" id="ARBA00009833"/>
    </source>
</evidence>
<keyword evidence="10" id="KW-1185">Reference proteome</keyword>
<evidence type="ECO:0000259" key="6">
    <source>
        <dbReference type="SMART" id="SM00382"/>
    </source>
</evidence>
<dbReference type="FunFam" id="3.40.50.300:FF:000012">
    <property type="entry name" value="Transitional endoplasmic reticulum ATPase"/>
    <property type="match status" value="1"/>
</dbReference>
<dbReference type="GO" id="GO:0005737">
    <property type="term" value="C:cytoplasm"/>
    <property type="evidence" value="ECO:0007669"/>
    <property type="project" value="UniProtKB-ARBA"/>
</dbReference>
<proteinExistence type="inferred from homology"/>
<name>A0A1Z5HXH0_9FIRM</name>
<feature type="domain" description="CDC48" evidence="7">
    <location>
        <begin position="118"/>
        <end position="182"/>
    </location>
</feature>
<dbReference type="GO" id="GO:0016887">
    <property type="term" value="F:ATP hydrolysis activity"/>
    <property type="evidence" value="ECO:0007669"/>
    <property type="project" value="InterPro"/>
</dbReference>
<dbReference type="AlphaFoldDB" id="A0A1Z5HXH0"/>
<organism evidence="9 10">
    <name type="scientific">Calderihabitans maritimus</name>
    <dbReference type="NCBI Taxonomy" id="1246530"/>
    <lineage>
        <taxon>Bacteria</taxon>
        <taxon>Bacillati</taxon>
        <taxon>Bacillota</taxon>
        <taxon>Clostridia</taxon>
        <taxon>Neomoorellales</taxon>
        <taxon>Calderihabitantaceae</taxon>
        <taxon>Calderihabitans</taxon>
    </lineage>
</organism>
<dbReference type="InterPro" id="IPR004201">
    <property type="entry name" value="Cdc48_dom2"/>
</dbReference>
<dbReference type="InterPro" id="IPR005938">
    <property type="entry name" value="AAA_ATPase_CDC48"/>
</dbReference>
<dbReference type="InterPro" id="IPR029067">
    <property type="entry name" value="CDC48_domain_2-like_sf"/>
</dbReference>
<dbReference type="InterPro" id="IPR003338">
    <property type="entry name" value="CDC4_N-term_subdom"/>
</dbReference>
<dbReference type="Proteomes" id="UP000197032">
    <property type="component" value="Unassembled WGS sequence"/>
</dbReference>
<dbReference type="SUPFAM" id="SSF50692">
    <property type="entry name" value="ADC-like"/>
    <property type="match status" value="1"/>
</dbReference>
<dbReference type="InterPro" id="IPR027417">
    <property type="entry name" value="P-loop_NTPase"/>
</dbReference>
<dbReference type="SUPFAM" id="SSF54585">
    <property type="entry name" value="Cdc48 domain 2-like"/>
    <property type="match status" value="1"/>
</dbReference>
<dbReference type="Pfam" id="PF02359">
    <property type="entry name" value="CDC48_N"/>
    <property type="match status" value="1"/>
</dbReference>
<dbReference type="PANTHER" id="PTHR23077">
    <property type="entry name" value="AAA-FAMILY ATPASE"/>
    <property type="match status" value="1"/>
</dbReference>
<dbReference type="FunFam" id="2.40.40.20:FF:000007">
    <property type="entry name" value="AAA family ATPase"/>
    <property type="match status" value="1"/>
</dbReference>
<evidence type="ECO:0000256" key="5">
    <source>
        <dbReference type="RuleBase" id="RU003651"/>
    </source>
</evidence>
<dbReference type="InterPro" id="IPR003593">
    <property type="entry name" value="AAA+_ATPase"/>
</dbReference>
<dbReference type="EMBL" id="BDGJ01000195">
    <property type="protein sequence ID" value="GAW93970.1"/>
    <property type="molecule type" value="Genomic_DNA"/>
</dbReference>
<protein>
    <submittedName>
        <fullName evidence="9">ATPase AAA</fullName>
    </submittedName>
</protein>
<evidence type="ECO:0000256" key="2">
    <source>
        <dbReference type="ARBA" id="ARBA00022737"/>
    </source>
</evidence>
<dbReference type="SUPFAM" id="SSF52540">
    <property type="entry name" value="P-loop containing nucleoside triphosphate hydrolases"/>
    <property type="match status" value="2"/>
</dbReference>
<dbReference type="InterPro" id="IPR003959">
    <property type="entry name" value="ATPase_AAA_core"/>
</dbReference>
<accession>A0A1Z5HXH0</accession>
<dbReference type="Pfam" id="PF00004">
    <property type="entry name" value="AAA"/>
    <property type="match status" value="2"/>
</dbReference>
<dbReference type="FunFam" id="3.40.50.300:FF:000018">
    <property type="entry name" value="Cell division control 48"/>
    <property type="match status" value="1"/>
</dbReference>
<keyword evidence="3 5" id="KW-0547">Nucleotide-binding</keyword>
<dbReference type="PROSITE" id="PS00674">
    <property type="entry name" value="AAA"/>
    <property type="match status" value="2"/>
</dbReference>
<dbReference type="InterPro" id="IPR041569">
    <property type="entry name" value="AAA_lid_3"/>
</dbReference>
<dbReference type="Gene3D" id="2.40.40.20">
    <property type="match status" value="1"/>
</dbReference>
<dbReference type="InterPro" id="IPR003960">
    <property type="entry name" value="ATPase_AAA_CS"/>
</dbReference>